<gene>
    <name evidence="2" type="ORF">NTEN_LOCUS5211</name>
</gene>
<evidence type="ECO:0000313" key="3">
    <source>
        <dbReference type="Proteomes" id="UP000479000"/>
    </source>
</evidence>
<reference evidence="2 3" key="1">
    <citation type="submission" date="2020-02" db="EMBL/GenBank/DDBJ databases">
        <authorList>
            <person name="Ferguson B K."/>
        </authorList>
    </citation>
    <scope>NUCLEOTIDE SEQUENCE [LARGE SCALE GENOMIC DNA]</scope>
</reference>
<protein>
    <submittedName>
        <fullName evidence="2">Uncharacterized protein</fullName>
    </submittedName>
</protein>
<accession>A0A6H5G7T9</accession>
<organism evidence="2 3">
    <name type="scientific">Nesidiocoris tenuis</name>
    <dbReference type="NCBI Taxonomy" id="355587"/>
    <lineage>
        <taxon>Eukaryota</taxon>
        <taxon>Metazoa</taxon>
        <taxon>Ecdysozoa</taxon>
        <taxon>Arthropoda</taxon>
        <taxon>Hexapoda</taxon>
        <taxon>Insecta</taxon>
        <taxon>Pterygota</taxon>
        <taxon>Neoptera</taxon>
        <taxon>Paraneoptera</taxon>
        <taxon>Hemiptera</taxon>
        <taxon>Heteroptera</taxon>
        <taxon>Panheteroptera</taxon>
        <taxon>Cimicomorpha</taxon>
        <taxon>Miridae</taxon>
        <taxon>Dicyphina</taxon>
        <taxon>Nesidiocoris</taxon>
    </lineage>
</organism>
<feature type="region of interest" description="Disordered" evidence="1">
    <location>
        <begin position="1"/>
        <end position="71"/>
    </location>
</feature>
<feature type="compositionally biased region" description="Basic and acidic residues" evidence="1">
    <location>
        <begin position="48"/>
        <end position="63"/>
    </location>
</feature>
<sequence length="71" mass="7967">MVIKPSPPCSRPVPPKASVRLERKKGQNVWDQFATNAPEPRPQGQKRAGKDGRERQRDRRGTSEGKSTSNK</sequence>
<name>A0A6H5G7T9_9HEMI</name>
<keyword evidence="3" id="KW-1185">Reference proteome</keyword>
<dbReference type="EMBL" id="CADCXU010007712">
    <property type="protein sequence ID" value="CAA9998928.1"/>
    <property type="molecule type" value="Genomic_DNA"/>
</dbReference>
<evidence type="ECO:0000256" key="1">
    <source>
        <dbReference type="SAM" id="MobiDB-lite"/>
    </source>
</evidence>
<proteinExistence type="predicted"/>
<dbReference type="AlphaFoldDB" id="A0A6H5G7T9"/>
<feature type="non-terminal residue" evidence="2">
    <location>
        <position position="71"/>
    </location>
</feature>
<feature type="compositionally biased region" description="Pro residues" evidence="1">
    <location>
        <begin position="1"/>
        <end position="15"/>
    </location>
</feature>
<dbReference type="Proteomes" id="UP000479000">
    <property type="component" value="Unassembled WGS sequence"/>
</dbReference>
<evidence type="ECO:0000313" key="2">
    <source>
        <dbReference type="EMBL" id="CAA9998928.1"/>
    </source>
</evidence>